<comment type="subunit">
    <text evidence="5">Homotetramer. Residues from neighboring subunits contribute catalytic and substrate-binding residues to each active site.</text>
</comment>
<evidence type="ECO:0000256" key="6">
    <source>
        <dbReference type="ARBA" id="ARBA00012339"/>
    </source>
</evidence>
<evidence type="ECO:0000256" key="3">
    <source>
        <dbReference type="ARBA" id="ARBA00004734"/>
    </source>
</evidence>
<dbReference type="Pfam" id="PF10397">
    <property type="entry name" value="ADSL_C"/>
    <property type="match status" value="1"/>
</dbReference>
<dbReference type="GO" id="GO:0044208">
    <property type="term" value="P:'de novo' AMP biosynthetic process"/>
    <property type="evidence" value="ECO:0007669"/>
    <property type="project" value="TreeGrafter"/>
</dbReference>
<protein>
    <recommendedName>
        <fullName evidence="7 12">Adenylosuccinate lyase</fullName>
        <shortName evidence="12">ASL</shortName>
        <ecNumber evidence="6 12">4.3.2.2</ecNumber>
    </recommendedName>
    <alternativeName>
        <fullName evidence="10 12">Adenylosuccinase</fullName>
    </alternativeName>
</protein>
<evidence type="ECO:0000313" key="15">
    <source>
        <dbReference type="Proteomes" id="UP001212152"/>
    </source>
</evidence>
<sequence length="481" mass="53852">MSDHSRYSSPLTSRYASPEMAYNFSDDKKFGTWRQLWVTLAKAEHQLGLKDVTSEAIAEMEANIAPIDYVLAAEEEKKRRHDVMAHVHTFGVAAPKAAGIIHLGATSCYVTDNSELIMMRDGLEILLGKLAGVVTVLANFADEHKNLPTLGFTHFQPAQLTTVGKRATLWLQELLMDLRNISRARADLRFRGVKGTTGTQASFLALFDNNHEQVEKLDELVTEMSGFPGAYPVTGQTYTRKVDLDVLNALSSFGATAHKIATDIRLLAHLKEIEEPFEKDQIGSSAMAYKRNPMRSERVCSLARHLVVLVGNAQQTAATQWLERTLDDSANRRISIPEAFLTADILLSLLQNIFSGMVVYPAIIARRISQELPFMATENVIMAMVKRGGDRQVCHEHIRVLSHQSAARVKQQGLENDLIERIRNEPYFAPVLPDLDKLIDPSTFVGRAPQQVEKFLKVDVKQALEPYKERLAKLQHVELNV</sequence>
<comment type="caution">
    <text evidence="14">The sequence shown here is derived from an EMBL/GenBank/DDBJ whole genome shotgun (WGS) entry which is preliminary data.</text>
</comment>
<evidence type="ECO:0000256" key="12">
    <source>
        <dbReference type="RuleBase" id="RU361172"/>
    </source>
</evidence>
<gene>
    <name evidence="14" type="primary">ADE13</name>
    <name evidence="14" type="ORF">HDU87_002655</name>
</gene>
<dbReference type="EMBL" id="JADGJQ010000002">
    <property type="protein sequence ID" value="KAJ3185089.1"/>
    <property type="molecule type" value="Genomic_DNA"/>
</dbReference>
<dbReference type="GO" id="GO:0070626">
    <property type="term" value="F:(S)-2-(5-amino-1-(5-phospho-D-ribosyl)imidazole-4-carboxamido) succinate lyase (fumarate-forming) activity"/>
    <property type="evidence" value="ECO:0007669"/>
    <property type="project" value="TreeGrafter"/>
</dbReference>
<evidence type="ECO:0000256" key="5">
    <source>
        <dbReference type="ARBA" id="ARBA00011668"/>
    </source>
</evidence>
<evidence type="ECO:0000256" key="1">
    <source>
        <dbReference type="ARBA" id="ARBA00000598"/>
    </source>
</evidence>
<dbReference type="InterPro" id="IPR019468">
    <property type="entry name" value="AdenyloSucc_lyase_C"/>
</dbReference>
<keyword evidence="9 12" id="KW-0456">Lyase</keyword>
<dbReference type="InterPro" id="IPR008948">
    <property type="entry name" value="L-Aspartase-like"/>
</dbReference>
<evidence type="ECO:0000256" key="9">
    <source>
        <dbReference type="ARBA" id="ARBA00023239"/>
    </source>
</evidence>
<name>A0AAD5XUT0_9FUNG</name>
<keyword evidence="15" id="KW-1185">Reference proteome</keyword>
<dbReference type="SMART" id="SM00998">
    <property type="entry name" value="ADSL_C"/>
    <property type="match status" value="1"/>
</dbReference>
<dbReference type="InterPro" id="IPR000362">
    <property type="entry name" value="Fumarate_lyase_fam"/>
</dbReference>
<dbReference type="EC" id="4.3.2.2" evidence="6 12"/>
<evidence type="ECO:0000256" key="7">
    <source>
        <dbReference type="ARBA" id="ARBA00017058"/>
    </source>
</evidence>
<comment type="pathway">
    <text evidence="3 12">Purine metabolism; AMP biosynthesis via de novo pathway; AMP from IMP: step 2/2.</text>
</comment>
<dbReference type="FunFam" id="1.10.275.60:FF:000001">
    <property type="entry name" value="Adenylosuccinate lyase"/>
    <property type="match status" value="1"/>
</dbReference>
<comment type="catalytic activity">
    <reaction evidence="1 12">
        <text>(2S)-2-[5-amino-1-(5-phospho-beta-D-ribosyl)imidazole-4-carboxamido]succinate = 5-amino-1-(5-phospho-beta-D-ribosyl)imidazole-4-carboxamide + fumarate</text>
        <dbReference type="Rhea" id="RHEA:23920"/>
        <dbReference type="ChEBI" id="CHEBI:29806"/>
        <dbReference type="ChEBI" id="CHEBI:58443"/>
        <dbReference type="ChEBI" id="CHEBI:58475"/>
        <dbReference type="EC" id="4.3.2.2"/>
    </reaction>
</comment>
<dbReference type="Gene3D" id="1.10.40.30">
    <property type="entry name" value="Fumarase/aspartase (C-terminal domain)"/>
    <property type="match status" value="1"/>
</dbReference>
<dbReference type="Gene3D" id="1.10.275.60">
    <property type="match status" value="1"/>
</dbReference>
<dbReference type="Proteomes" id="UP001212152">
    <property type="component" value="Unassembled WGS sequence"/>
</dbReference>
<keyword evidence="8 12" id="KW-0658">Purine biosynthesis</keyword>
<dbReference type="AlphaFoldDB" id="A0AAD5XUT0"/>
<reference evidence="14" key="1">
    <citation type="submission" date="2020-05" db="EMBL/GenBank/DDBJ databases">
        <title>Phylogenomic resolution of chytrid fungi.</title>
        <authorList>
            <person name="Stajich J.E."/>
            <person name="Amses K."/>
            <person name="Simmons R."/>
            <person name="Seto K."/>
            <person name="Myers J."/>
            <person name="Bonds A."/>
            <person name="Quandt C.A."/>
            <person name="Barry K."/>
            <person name="Liu P."/>
            <person name="Grigoriev I."/>
            <person name="Longcore J.E."/>
            <person name="James T.Y."/>
        </authorList>
    </citation>
    <scope>NUCLEOTIDE SEQUENCE</scope>
    <source>
        <strain evidence="14">JEL0379</strain>
    </source>
</reference>
<dbReference type="CDD" id="cd03302">
    <property type="entry name" value="Adenylsuccinate_lyase_2"/>
    <property type="match status" value="1"/>
</dbReference>
<evidence type="ECO:0000256" key="11">
    <source>
        <dbReference type="ARBA" id="ARBA00047513"/>
    </source>
</evidence>
<accession>A0AAD5XUT0</accession>
<evidence type="ECO:0000256" key="8">
    <source>
        <dbReference type="ARBA" id="ARBA00022755"/>
    </source>
</evidence>
<dbReference type="GO" id="GO:0004018">
    <property type="term" value="F:N6-(1,2-dicarboxyethyl)AMP AMP-lyase (fumarate-forming) activity"/>
    <property type="evidence" value="ECO:0007669"/>
    <property type="project" value="InterPro"/>
</dbReference>
<dbReference type="NCBIfam" id="TIGR00928">
    <property type="entry name" value="purB"/>
    <property type="match status" value="1"/>
</dbReference>
<dbReference type="PANTHER" id="PTHR43172:SF1">
    <property type="entry name" value="ADENYLOSUCCINATE LYASE"/>
    <property type="match status" value="1"/>
</dbReference>
<proteinExistence type="inferred from homology"/>
<dbReference type="PANTHER" id="PTHR43172">
    <property type="entry name" value="ADENYLOSUCCINATE LYASE"/>
    <property type="match status" value="1"/>
</dbReference>
<comment type="pathway">
    <text evidence="2 12">Purine metabolism; IMP biosynthesis via de novo pathway; 5-amino-1-(5-phospho-D-ribosyl)imidazole-4-carboxamide from 5-amino-1-(5-phospho-D-ribosyl)imidazole-4-carboxylate: step 2/2.</text>
</comment>
<comment type="catalytic activity">
    <reaction evidence="11 12">
        <text>N(6)-(1,2-dicarboxyethyl)-AMP = fumarate + AMP</text>
        <dbReference type="Rhea" id="RHEA:16853"/>
        <dbReference type="ChEBI" id="CHEBI:29806"/>
        <dbReference type="ChEBI" id="CHEBI:57567"/>
        <dbReference type="ChEBI" id="CHEBI:456215"/>
        <dbReference type="EC" id="4.3.2.2"/>
    </reaction>
</comment>
<evidence type="ECO:0000313" key="14">
    <source>
        <dbReference type="EMBL" id="KAJ3185089.1"/>
    </source>
</evidence>
<evidence type="ECO:0000256" key="10">
    <source>
        <dbReference type="ARBA" id="ARBA00030717"/>
    </source>
</evidence>
<feature type="domain" description="Adenylosuccinate lyase C-terminal" evidence="13">
    <location>
        <begin position="372"/>
        <end position="456"/>
    </location>
</feature>
<dbReference type="PROSITE" id="PS00163">
    <property type="entry name" value="FUMARATE_LYASES"/>
    <property type="match status" value="1"/>
</dbReference>
<dbReference type="InterPro" id="IPR022761">
    <property type="entry name" value="Fumarate_lyase_N"/>
</dbReference>
<dbReference type="InterPro" id="IPR020557">
    <property type="entry name" value="Fumarate_lyase_CS"/>
</dbReference>
<dbReference type="GO" id="GO:0005829">
    <property type="term" value="C:cytosol"/>
    <property type="evidence" value="ECO:0007669"/>
    <property type="project" value="TreeGrafter"/>
</dbReference>
<dbReference type="PRINTS" id="PR00149">
    <property type="entry name" value="FUMRATELYASE"/>
</dbReference>
<dbReference type="FunFam" id="1.10.40.30:FF:000005">
    <property type="entry name" value="Adenylosuccinate lyase"/>
    <property type="match status" value="1"/>
</dbReference>
<dbReference type="Pfam" id="PF00206">
    <property type="entry name" value="Lyase_1"/>
    <property type="match status" value="1"/>
</dbReference>
<evidence type="ECO:0000259" key="13">
    <source>
        <dbReference type="SMART" id="SM00998"/>
    </source>
</evidence>
<dbReference type="Gene3D" id="1.20.200.10">
    <property type="entry name" value="Fumarase/aspartase (Central domain)"/>
    <property type="match status" value="1"/>
</dbReference>
<dbReference type="InterPro" id="IPR004769">
    <property type="entry name" value="Pur_lyase"/>
</dbReference>
<comment type="similarity">
    <text evidence="4 12">Belongs to the lyase 1 family. Adenylosuccinate lyase subfamily.</text>
</comment>
<dbReference type="SUPFAM" id="SSF48557">
    <property type="entry name" value="L-aspartase-like"/>
    <property type="match status" value="1"/>
</dbReference>
<evidence type="ECO:0000256" key="4">
    <source>
        <dbReference type="ARBA" id="ARBA00008273"/>
    </source>
</evidence>
<organism evidence="14 15">
    <name type="scientific">Geranomyces variabilis</name>
    <dbReference type="NCBI Taxonomy" id="109894"/>
    <lineage>
        <taxon>Eukaryota</taxon>
        <taxon>Fungi</taxon>
        <taxon>Fungi incertae sedis</taxon>
        <taxon>Chytridiomycota</taxon>
        <taxon>Chytridiomycota incertae sedis</taxon>
        <taxon>Chytridiomycetes</taxon>
        <taxon>Spizellomycetales</taxon>
        <taxon>Powellomycetaceae</taxon>
        <taxon>Geranomyces</taxon>
    </lineage>
</organism>
<evidence type="ECO:0000256" key="2">
    <source>
        <dbReference type="ARBA" id="ARBA00004706"/>
    </source>
</evidence>